<keyword evidence="14" id="KW-1185">Reference proteome</keyword>
<evidence type="ECO:0000256" key="6">
    <source>
        <dbReference type="ARBA" id="ARBA00023158"/>
    </source>
</evidence>
<feature type="region of interest" description="Disordered" evidence="9">
    <location>
        <begin position="1153"/>
        <end position="1213"/>
    </location>
</feature>
<dbReference type="GO" id="GO:0003723">
    <property type="term" value="F:RNA binding"/>
    <property type="evidence" value="ECO:0007669"/>
    <property type="project" value="UniProtKB-KW"/>
</dbReference>
<name>S2JFB8_MUCC1</name>
<keyword evidence="3 8" id="KW-0808">Transferase</keyword>
<evidence type="ECO:0000259" key="10">
    <source>
        <dbReference type="Pfam" id="PF05183"/>
    </source>
</evidence>
<evidence type="ECO:0000313" key="13">
    <source>
        <dbReference type="EMBL" id="EPB81273.1"/>
    </source>
</evidence>
<reference evidence="14" key="1">
    <citation type="submission" date="2013-05" db="EMBL/GenBank/DDBJ databases">
        <title>The Genome sequence of Mucor circinelloides f. circinelloides 1006PhL.</title>
        <authorList>
            <consortium name="The Broad Institute Genomics Platform"/>
            <person name="Cuomo C."/>
            <person name="Earl A."/>
            <person name="Findley K."/>
            <person name="Lee S.C."/>
            <person name="Walker B."/>
            <person name="Young S."/>
            <person name="Zeng Q."/>
            <person name="Gargeya S."/>
            <person name="Fitzgerald M."/>
            <person name="Haas B."/>
            <person name="Abouelleil A."/>
            <person name="Allen A.W."/>
            <person name="Alvarado L."/>
            <person name="Arachchi H.M."/>
            <person name="Berlin A.M."/>
            <person name="Chapman S.B."/>
            <person name="Gainer-Dewar J."/>
            <person name="Goldberg J."/>
            <person name="Griggs A."/>
            <person name="Gujja S."/>
            <person name="Hansen M."/>
            <person name="Howarth C."/>
            <person name="Imamovic A."/>
            <person name="Ireland A."/>
            <person name="Larimer J."/>
            <person name="McCowan C."/>
            <person name="Murphy C."/>
            <person name="Pearson M."/>
            <person name="Poon T.W."/>
            <person name="Priest M."/>
            <person name="Roberts A."/>
            <person name="Saif S."/>
            <person name="Shea T."/>
            <person name="Sisk P."/>
            <person name="Sykes S."/>
            <person name="Wortman J."/>
            <person name="Nusbaum C."/>
            <person name="Birren B."/>
        </authorList>
    </citation>
    <scope>NUCLEOTIDE SEQUENCE [LARGE SCALE GENOMIC DNA]</scope>
    <source>
        <strain evidence="14">1006PhL</strain>
    </source>
</reference>
<evidence type="ECO:0000313" key="12">
    <source>
        <dbReference type="EMBL" id="EPB81218.1"/>
    </source>
</evidence>
<evidence type="ECO:0000256" key="4">
    <source>
        <dbReference type="ARBA" id="ARBA00022695"/>
    </source>
</evidence>
<dbReference type="OrthoDB" id="6513042at2759"/>
<sequence>MSLSSISNFEEDAFCYLISNLSPQTDRDTLWRVLGVFGTIIQLEIKTGQLSKAAVIYNAQPSEHLFTQKIYILDRLVVINPLPISEYIADFSRAIPADKLSLGGLETPRLFIEEWSTDQYVTFDLNLNDQYIDIFFQHVDGYYRLRIVYDENLRDNVILQRHDNKTSLTLSGKYPAYFWKSKRPMEELEDTYYLSEWERVTEIPLDEFSRDMIRQKAATGSKGPILPGGQYPNHNMKLSVWTVYRLEFDIPFNSKKSPALLSPSNLTHEALEYKLNQAIGEYQQPLTEQILVKSSTKTIDFERQIADMSFEVQLMMEHAFRLKILREYNVDLDFFEKMRELPPQVSCVFLTLLSAPQHRVYNPDTVIKYIYRLCKDQIGFQIPIPDDCTLMRRVLVTPTSVYPMQPTVEPMNNLQYHFKEHADCFLYVQFTDEDLNPIAPQEDEEETCQNAKLFDRIYNILRRGLKIAGRTYEFLGTCIQDLREHGCWFFASTQELSRSHIMAWLGDFSEIKFISSFVNCAGQSLTPRLMQLQIKGEDIEEVEDYRYNEHTFTTDCGKMSPQIAREVAKQLELDYTPSVIKFNLNGARGILLLSNFLTKRRIQLRSSQIRFESTKLSLEVIKYSKPNKLYLNEKSILLLASLGVKNYVFHEILDENLDYCEKYPNVDLMDIHYSNGRMDHFRQVLDCKFQDKHDPFITNLVSNYQNHVLGYLKQCKLYIHQGIRVFAAMDETGTLQPGEVFLQITDPSGLAANRKIIEGHCVVYRDASCFPGDVRVMAAINYPQLRHYTNVLIFSSIDRCDLPSLCSNDDPDEDNFNVIWDTRLLPVRCNVATRSYQTAMTPHQSKKISFREAAKFFTTYISRDMSRKLYEAYIAIADRHNDGVFNGDCIYLSLQMSRALDFAKTGMYATLSSDLMQYPYPDFMRQRPLKTYTSSKPLGSIYRATRTMYERPLSNTHCYYDTRLYVENMYKYIIEARKLKAKYDHSLRILLGQYSVKTEVEFISGHIIEWPKYLNPQYRAQYLERIKAAYIRFRKHWKLVFDSQWASSNCDTAAHEQQQLQLTQEDQSAEIEAKAAAWYYVTYHPSEYKSDMIYNKTLQRYMSFPWVVESYLIYIAHKNDSRPDLVEYSQPIPSEKIENHARLNRGPQAEILFAGSDEEEDEEDSSSEEEKSDTEDEEEEEEEDPSNHQHTNSYGLDLPPRHHQHDQELDEVPVVTVKLADLLNL</sequence>
<dbReference type="InterPro" id="IPR058752">
    <property type="entry name" value="RDRP_C_head"/>
</dbReference>
<evidence type="ECO:0000259" key="11">
    <source>
        <dbReference type="Pfam" id="PF26253"/>
    </source>
</evidence>
<dbReference type="GO" id="GO:0031380">
    <property type="term" value="C:nuclear RNA-directed RNA polymerase complex"/>
    <property type="evidence" value="ECO:0007669"/>
    <property type="project" value="TreeGrafter"/>
</dbReference>
<accession>S2JFB8</accession>
<dbReference type="PANTHER" id="PTHR23079:SF55">
    <property type="entry name" value="RNA-DIRECTED RNA POLYMERASE"/>
    <property type="match status" value="1"/>
</dbReference>
<keyword evidence="6" id="KW-0943">RNA-mediated gene silencing</keyword>
<dbReference type="GO" id="GO:0030422">
    <property type="term" value="P:siRNA processing"/>
    <property type="evidence" value="ECO:0007669"/>
    <property type="project" value="TreeGrafter"/>
</dbReference>
<evidence type="ECO:0000256" key="7">
    <source>
        <dbReference type="ARBA" id="ARBA00048744"/>
    </source>
</evidence>
<dbReference type="GO" id="GO:0003968">
    <property type="term" value="F:RNA-directed RNA polymerase activity"/>
    <property type="evidence" value="ECO:0007669"/>
    <property type="project" value="UniProtKB-KW"/>
</dbReference>
<evidence type="ECO:0000313" key="14">
    <source>
        <dbReference type="Proteomes" id="UP000014254"/>
    </source>
</evidence>
<dbReference type="InterPro" id="IPR007855">
    <property type="entry name" value="RDRP"/>
</dbReference>
<dbReference type="eggNOG" id="KOG0988">
    <property type="taxonomic scope" value="Eukaryota"/>
</dbReference>
<dbReference type="EMBL" id="KE124196">
    <property type="protein sequence ID" value="EPB81218.1"/>
    <property type="molecule type" value="Genomic_DNA"/>
</dbReference>
<protein>
    <recommendedName>
        <fullName evidence="8">RNA-dependent RNA polymerase</fullName>
        <ecNumber evidence="8">2.7.7.48</ecNumber>
    </recommendedName>
</protein>
<evidence type="ECO:0000256" key="3">
    <source>
        <dbReference type="ARBA" id="ARBA00022679"/>
    </source>
</evidence>
<gene>
    <name evidence="13" type="ORF">HMPREF1544_12017</name>
    <name evidence="12" type="ORF">HMPREF1544_12074</name>
</gene>
<organism evidence="12 14">
    <name type="scientific">Mucor circinelloides f. circinelloides (strain 1006PhL)</name>
    <name type="common">Mucormycosis agent</name>
    <name type="synonym">Calyptromyces circinelloides</name>
    <dbReference type="NCBI Taxonomy" id="1220926"/>
    <lineage>
        <taxon>Eukaryota</taxon>
        <taxon>Fungi</taxon>
        <taxon>Fungi incertae sedis</taxon>
        <taxon>Mucoromycota</taxon>
        <taxon>Mucoromycotina</taxon>
        <taxon>Mucoromycetes</taxon>
        <taxon>Mucorales</taxon>
        <taxon>Mucorineae</taxon>
        <taxon>Mucoraceae</taxon>
        <taxon>Mucor</taxon>
    </lineage>
</organism>
<dbReference type="AlphaFoldDB" id="S2JFB8"/>
<evidence type="ECO:0000256" key="8">
    <source>
        <dbReference type="RuleBase" id="RU363098"/>
    </source>
</evidence>
<keyword evidence="4 8" id="KW-0548">Nucleotidyltransferase</keyword>
<dbReference type="VEuPathDB" id="FungiDB:HMPREF1544_12074"/>
<dbReference type="STRING" id="1220926.S2JFB8"/>
<proteinExistence type="inferred from homology"/>
<evidence type="ECO:0000256" key="2">
    <source>
        <dbReference type="ARBA" id="ARBA00022484"/>
    </source>
</evidence>
<dbReference type="EMBL" id="KE124190">
    <property type="protein sequence ID" value="EPB81273.1"/>
    <property type="molecule type" value="Genomic_DNA"/>
</dbReference>
<keyword evidence="5 8" id="KW-0694">RNA-binding</keyword>
<feature type="compositionally biased region" description="Acidic residues" evidence="9">
    <location>
        <begin position="1156"/>
        <end position="1184"/>
    </location>
</feature>
<reference evidence="12" key="2">
    <citation type="submission" date="2013-05" db="EMBL/GenBank/DDBJ databases">
        <title>The Genome Sequence of Mucor circinelloides f. circinelloides 1006PhL.</title>
        <authorList>
            <consortium name="The Broad Institute Genomics Platform"/>
            <person name="Cuomo C."/>
            <person name="Earl A."/>
            <person name="Findley K."/>
            <person name="Lee S.C."/>
            <person name="Walker B."/>
            <person name="Young S."/>
            <person name="Zeng Q."/>
            <person name="Gargeya S."/>
            <person name="Fitzgerald M."/>
            <person name="Haas B."/>
            <person name="Abouelleil A."/>
            <person name="Allen A.W."/>
            <person name="Alvarado L."/>
            <person name="Arachchi H.M."/>
            <person name="Berlin A.M."/>
            <person name="Chapman S.B."/>
            <person name="Gainer-Dewar J."/>
            <person name="Goldberg J."/>
            <person name="Griggs A."/>
            <person name="Gujja S."/>
            <person name="Hansen M."/>
            <person name="Howarth C."/>
            <person name="Imamovic A."/>
            <person name="Ireland A."/>
            <person name="Larimer J."/>
            <person name="McCowan C."/>
            <person name="Murphy C."/>
            <person name="Pearson M."/>
            <person name="Poon T.W."/>
            <person name="Priest M."/>
            <person name="Roberts A."/>
            <person name="Saif S."/>
            <person name="Shea T."/>
            <person name="Sisk P."/>
            <person name="Sykes S."/>
            <person name="Wortman J."/>
            <person name="Nusbaum C."/>
            <person name="Birren B."/>
        </authorList>
    </citation>
    <scope>NUCLEOTIDE SEQUENCE</scope>
    <source>
        <strain evidence="12">1006PhL</strain>
    </source>
</reference>
<dbReference type="Pfam" id="PF26253">
    <property type="entry name" value="RdRP_head"/>
    <property type="match status" value="1"/>
</dbReference>
<dbReference type="VEuPathDB" id="FungiDB:HMPREF1544_12017"/>
<comment type="similarity">
    <text evidence="1 8">Belongs to the RdRP family.</text>
</comment>
<dbReference type="Proteomes" id="UP000014254">
    <property type="component" value="Unassembled WGS sequence"/>
</dbReference>
<keyword evidence="2 8" id="KW-0696">RNA-directed RNA polymerase</keyword>
<evidence type="ECO:0000256" key="1">
    <source>
        <dbReference type="ARBA" id="ARBA00005762"/>
    </source>
</evidence>
<dbReference type="Pfam" id="PF05183">
    <property type="entry name" value="RdRP"/>
    <property type="match status" value="1"/>
</dbReference>
<feature type="domain" description="RDRP C-terminal head" evidence="11">
    <location>
        <begin position="960"/>
        <end position="1122"/>
    </location>
</feature>
<dbReference type="InterPro" id="IPR057596">
    <property type="entry name" value="RDRP_core"/>
</dbReference>
<feature type="domain" description="RDRP core" evidence="10">
    <location>
        <begin position="396"/>
        <end position="944"/>
    </location>
</feature>
<dbReference type="EC" id="2.7.7.48" evidence="8"/>
<evidence type="ECO:0000256" key="5">
    <source>
        <dbReference type="ARBA" id="ARBA00022884"/>
    </source>
</evidence>
<dbReference type="PANTHER" id="PTHR23079">
    <property type="entry name" value="RNA-DEPENDENT RNA POLYMERASE"/>
    <property type="match status" value="1"/>
</dbReference>
<comment type="catalytic activity">
    <reaction evidence="7 8">
        <text>RNA(n) + a ribonucleoside 5'-triphosphate = RNA(n+1) + diphosphate</text>
        <dbReference type="Rhea" id="RHEA:21248"/>
        <dbReference type="Rhea" id="RHEA-COMP:14527"/>
        <dbReference type="Rhea" id="RHEA-COMP:17342"/>
        <dbReference type="ChEBI" id="CHEBI:33019"/>
        <dbReference type="ChEBI" id="CHEBI:61557"/>
        <dbReference type="ChEBI" id="CHEBI:140395"/>
        <dbReference type="EC" id="2.7.7.48"/>
    </reaction>
</comment>
<evidence type="ECO:0000256" key="9">
    <source>
        <dbReference type="SAM" id="MobiDB-lite"/>
    </source>
</evidence>